<dbReference type="EMBL" id="VFPN01000001">
    <property type="protein sequence ID" value="TQM66064.1"/>
    <property type="molecule type" value="Genomic_DNA"/>
</dbReference>
<keyword evidence="1" id="KW-0560">Oxidoreductase</keyword>
<evidence type="ECO:0000256" key="1">
    <source>
        <dbReference type="ARBA" id="ARBA00023002"/>
    </source>
</evidence>
<protein>
    <submittedName>
        <fullName evidence="2">Thioredoxin reductase</fullName>
    </submittedName>
</protein>
<gene>
    <name evidence="2" type="ORF">FB466_0886</name>
</gene>
<dbReference type="OrthoDB" id="7279140at2"/>
<accession>A0A543I668</accession>
<dbReference type="GO" id="GO:0004497">
    <property type="term" value="F:monooxygenase activity"/>
    <property type="evidence" value="ECO:0007669"/>
    <property type="project" value="TreeGrafter"/>
</dbReference>
<comment type="caution">
    <text evidence="2">The sequence shown here is derived from an EMBL/GenBank/DDBJ whole genome shotgun (WGS) entry which is preliminary data.</text>
</comment>
<proteinExistence type="predicted"/>
<dbReference type="Proteomes" id="UP000318331">
    <property type="component" value="Unassembled WGS sequence"/>
</dbReference>
<dbReference type="InterPro" id="IPR050982">
    <property type="entry name" value="Auxin_biosynth/cation_transpt"/>
</dbReference>
<name>A0A543I668_9MICO</name>
<dbReference type="RefSeq" id="WP_141916124.1">
    <property type="nucleotide sequence ID" value="NZ_BAAAYS010000019.1"/>
</dbReference>
<evidence type="ECO:0000313" key="3">
    <source>
        <dbReference type="Proteomes" id="UP000318331"/>
    </source>
</evidence>
<dbReference type="AlphaFoldDB" id="A0A543I668"/>
<dbReference type="PANTHER" id="PTHR43539">
    <property type="entry name" value="FLAVIN-BINDING MONOOXYGENASE-LIKE PROTEIN (AFU_ORTHOLOGUE AFUA_4G09220)"/>
    <property type="match status" value="1"/>
</dbReference>
<dbReference type="PANTHER" id="PTHR43539:SF78">
    <property type="entry name" value="FLAVIN-CONTAINING MONOOXYGENASE"/>
    <property type="match status" value="1"/>
</dbReference>
<dbReference type="Pfam" id="PF13738">
    <property type="entry name" value="Pyr_redox_3"/>
    <property type="match status" value="1"/>
</dbReference>
<organism evidence="2 3">
    <name type="scientific">Klugiella xanthotipulae</name>
    <dbReference type="NCBI Taxonomy" id="244735"/>
    <lineage>
        <taxon>Bacteria</taxon>
        <taxon>Bacillati</taxon>
        <taxon>Actinomycetota</taxon>
        <taxon>Actinomycetes</taxon>
        <taxon>Micrococcales</taxon>
        <taxon>Microbacteriaceae</taxon>
        <taxon>Klugiella</taxon>
    </lineage>
</organism>
<dbReference type="InterPro" id="IPR036188">
    <property type="entry name" value="FAD/NAD-bd_sf"/>
</dbReference>
<dbReference type="GO" id="GO:0050660">
    <property type="term" value="F:flavin adenine dinucleotide binding"/>
    <property type="evidence" value="ECO:0007669"/>
    <property type="project" value="TreeGrafter"/>
</dbReference>
<reference evidence="2 3" key="1">
    <citation type="submission" date="2019-06" db="EMBL/GenBank/DDBJ databases">
        <title>Sequencing the genomes of 1000 actinobacteria strains.</title>
        <authorList>
            <person name="Klenk H.-P."/>
        </authorList>
    </citation>
    <scope>NUCLEOTIDE SEQUENCE [LARGE SCALE GENOMIC DNA]</scope>
    <source>
        <strain evidence="2 3">DSM 18031</strain>
    </source>
</reference>
<keyword evidence="3" id="KW-1185">Reference proteome</keyword>
<dbReference type="SUPFAM" id="SSF51905">
    <property type="entry name" value="FAD/NAD(P)-binding domain"/>
    <property type="match status" value="1"/>
</dbReference>
<dbReference type="PRINTS" id="PR00411">
    <property type="entry name" value="PNDRDTASEI"/>
</dbReference>
<dbReference type="Gene3D" id="3.50.50.60">
    <property type="entry name" value="FAD/NAD(P)-binding domain"/>
    <property type="match status" value="1"/>
</dbReference>
<dbReference type="PRINTS" id="PR00368">
    <property type="entry name" value="FADPNR"/>
</dbReference>
<evidence type="ECO:0000313" key="2">
    <source>
        <dbReference type="EMBL" id="TQM66064.1"/>
    </source>
</evidence>
<sequence>MTLVDVALSVRPTDRLTGLPVAVIGAGPIGLAAAAQLRERDLDVVVLEAGDSAGTAVAAWGHTRLFTPWSYLIDEAAARLLDATGWNAPQAEKIPFGHELVTEYLEPLARTAQLEPIIRYGQRVVAVSRQGMDRTRSVGREAAPFVLRVKTVEGTHEVLARAVIDTSGTYFSPNKVISSGLDPIDADAVNEYMTHALPDVLGADRARFAGKRTLVVGAGHSAANTLLALAELATEVPETRVIWAIRSANPARVYGSAADELAARGQLGGLVRSLVDDGRIELIDGYEIDTIVRGDDHAVNVAGRRGGASVTIVADTVVNATGFRPDLDMLREIRLSLDSIVEAPAILAPLIDPNLHSCGTVYPHGVVELAHPEPNFFIAGMKSYGRAPTFLLATGYEQVRSIADELAGNYEAARTVDLVLPETGVCNAALPREDGTVTAATVVEGGCCS</sequence>